<dbReference type="AlphaFoldDB" id="A0A9Q2P652"/>
<dbReference type="SUPFAM" id="SSF53474">
    <property type="entry name" value="alpha/beta-Hydrolases"/>
    <property type="match status" value="1"/>
</dbReference>
<dbReference type="EMBL" id="JAFBXF010000011">
    <property type="protein sequence ID" value="MBM2418507.1"/>
    <property type="molecule type" value="Genomic_DNA"/>
</dbReference>
<dbReference type="OrthoDB" id="7694683at2"/>
<feature type="transmembrane region" description="Helical" evidence="1">
    <location>
        <begin position="457"/>
        <end position="476"/>
    </location>
</feature>
<name>A0A9Q2P652_9RHOB</name>
<dbReference type="Proteomes" id="UP000755667">
    <property type="component" value="Unassembled WGS sequence"/>
</dbReference>
<dbReference type="GeneID" id="62641567"/>
<keyword evidence="1" id="KW-1133">Transmembrane helix</keyword>
<feature type="transmembrane region" description="Helical" evidence="1">
    <location>
        <begin position="424"/>
        <end position="445"/>
    </location>
</feature>
<keyword evidence="1" id="KW-0812">Transmembrane</keyword>
<reference evidence="2 5" key="1">
    <citation type="submission" date="2021-01" db="EMBL/GenBank/DDBJ databases">
        <title>Diatom-associated Roseobacters Show Island Model of Population Structure.</title>
        <authorList>
            <person name="Qu L."/>
            <person name="Feng X."/>
            <person name="Chen Y."/>
            <person name="Li L."/>
            <person name="Wang X."/>
            <person name="Hu Z."/>
            <person name="Wang H."/>
            <person name="Luo H."/>
        </authorList>
    </citation>
    <scope>NUCLEOTIDE SEQUENCE</scope>
    <source>
        <strain evidence="3 5">CC28-63</strain>
        <strain evidence="2">CC28-69</strain>
    </source>
</reference>
<feature type="transmembrane region" description="Helical" evidence="1">
    <location>
        <begin position="176"/>
        <end position="196"/>
    </location>
</feature>
<feature type="transmembrane region" description="Helical" evidence="1">
    <location>
        <begin position="320"/>
        <end position="344"/>
    </location>
</feature>
<keyword evidence="1" id="KW-0472">Membrane</keyword>
<accession>A0A9Q2P652</accession>
<gene>
    <name evidence="2" type="ORF">JQX41_16565</name>
    <name evidence="3" type="ORF">JQX48_16095</name>
</gene>
<evidence type="ECO:0000313" key="3">
    <source>
        <dbReference type="EMBL" id="MBM2418507.1"/>
    </source>
</evidence>
<feature type="transmembrane region" description="Helical" evidence="1">
    <location>
        <begin position="148"/>
        <end position="170"/>
    </location>
</feature>
<dbReference type="RefSeq" id="WP_085630307.1">
    <property type="nucleotide sequence ID" value="NZ_JAFBWU010000011.1"/>
</dbReference>
<evidence type="ECO:0000313" key="5">
    <source>
        <dbReference type="Proteomes" id="UP000809440"/>
    </source>
</evidence>
<dbReference type="InterPro" id="IPR029058">
    <property type="entry name" value="AB_hydrolase_fold"/>
</dbReference>
<evidence type="ECO:0000313" key="2">
    <source>
        <dbReference type="EMBL" id="MBM2413933.1"/>
    </source>
</evidence>
<sequence>MSHSETHLILVVHGIGEQSCGETVDQVVAGAVARHPSRPASDLADAPISVQSSHLTLTEEDFTQTGDDPVQPVFDCHTHTLEPAGEGQQRAVFAEVHWSDLSPAPKGAVATILDLLKLILGLGYVAMDNVENTKSSLFDRGLVHLFNWVFYGGIAVINAMLLIGTVLILGNDYLPGVSYLSVLVVNVGLGVGLWAYLKHQGTKTPRFLLTVFRRGVLVWSWLTTLLLALSVFAPEMVLTRFQSIFAALPGTVTAQSKGCAAFVALTDTNGDALPLAQKFGIDSLSCFIEVNIFAMGLLWVFAALVVVVSLVGFRDTPKRIIYPSICGAMLMFWSVFTTGFWLVLQQLLGQLSGTNNTCAALVASLGDASSLARMTSGGQTAFGLLCLHMEQALGTLAISVAFMLLTLAAAVLAYAVGARVIVNVWVRAILVVFPVALVLILILGGDITGNSLDANPFAPFRTLSITIALGVALLIYNFNETVAAALGVARDVIVYLVRAECKWTAAPGQREGNYPRRALIEARFDRVFWFMLNALEPDRITVISHSQGTVVAARSLQRLMPELRAFDPTLPSRIHLITMGSPISHIYEEYFPENYPLTVAQISSDMTWHNLYRTKDYVGQTIGTTGIPPGNDLCVGHGGHSHYFTDQRVWTLLWERVGFRLFSKPPGMKRVSVPEYPTAAAQDPNSR</sequence>
<feature type="transmembrane region" description="Helical" evidence="1">
    <location>
        <begin position="216"/>
        <end position="233"/>
    </location>
</feature>
<organism evidence="2 4">
    <name type="scientific">Marivita cryptomonadis</name>
    <dbReference type="NCBI Taxonomy" id="505252"/>
    <lineage>
        <taxon>Bacteria</taxon>
        <taxon>Pseudomonadati</taxon>
        <taxon>Pseudomonadota</taxon>
        <taxon>Alphaproteobacteria</taxon>
        <taxon>Rhodobacterales</taxon>
        <taxon>Roseobacteraceae</taxon>
        <taxon>Marivita</taxon>
    </lineage>
</organism>
<feature type="transmembrane region" description="Helical" evidence="1">
    <location>
        <begin position="292"/>
        <end position="313"/>
    </location>
</feature>
<dbReference type="Proteomes" id="UP000809440">
    <property type="component" value="Unassembled WGS sequence"/>
</dbReference>
<feature type="transmembrane region" description="Helical" evidence="1">
    <location>
        <begin position="392"/>
        <end position="417"/>
    </location>
</feature>
<evidence type="ECO:0000313" key="4">
    <source>
        <dbReference type="Proteomes" id="UP000755667"/>
    </source>
</evidence>
<keyword evidence="5" id="KW-1185">Reference proteome</keyword>
<evidence type="ECO:0000256" key="1">
    <source>
        <dbReference type="SAM" id="Phobius"/>
    </source>
</evidence>
<comment type="caution">
    <text evidence="2">The sequence shown here is derived from an EMBL/GenBank/DDBJ whole genome shotgun (WGS) entry which is preliminary data.</text>
</comment>
<protein>
    <submittedName>
        <fullName evidence="2">Uncharacterized protein</fullName>
    </submittedName>
</protein>
<dbReference type="EMBL" id="JAFBXE010000011">
    <property type="protein sequence ID" value="MBM2413933.1"/>
    <property type="molecule type" value="Genomic_DNA"/>
</dbReference>
<proteinExistence type="predicted"/>